<gene>
    <name evidence="1" type="ORF">HYALB_00011825</name>
</gene>
<protein>
    <submittedName>
        <fullName evidence="1">Uncharacterized protein</fullName>
    </submittedName>
</protein>
<dbReference type="Proteomes" id="UP000701801">
    <property type="component" value="Unassembled WGS sequence"/>
</dbReference>
<organism evidence="1 2">
    <name type="scientific">Hymenoscyphus albidus</name>
    <dbReference type="NCBI Taxonomy" id="595503"/>
    <lineage>
        <taxon>Eukaryota</taxon>
        <taxon>Fungi</taxon>
        <taxon>Dikarya</taxon>
        <taxon>Ascomycota</taxon>
        <taxon>Pezizomycotina</taxon>
        <taxon>Leotiomycetes</taxon>
        <taxon>Helotiales</taxon>
        <taxon>Helotiaceae</taxon>
        <taxon>Hymenoscyphus</taxon>
    </lineage>
</organism>
<proteinExistence type="predicted"/>
<keyword evidence="2" id="KW-1185">Reference proteome</keyword>
<evidence type="ECO:0000313" key="1">
    <source>
        <dbReference type="EMBL" id="CAG8975046.1"/>
    </source>
</evidence>
<sequence>MTSILKKLSFWKDKPNINYDPPQHFVLVKVEDPRLSCPPTLKPFEKRSDKELKKAGVPLYPIDTPIEGMFWTCTRRDGHRHDKSEPFKGRCERYMRAYNSPNSLYICKPKESDKYRICGYYSPVRLDYTKKPPKRSICLGCGQKSFQRITGPEIIL</sequence>
<evidence type="ECO:0000313" key="2">
    <source>
        <dbReference type="Proteomes" id="UP000701801"/>
    </source>
</evidence>
<accession>A0A9N9Q620</accession>
<comment type="caution">
    <text evidence="1">The sequence shown here is derived from an EMBL/GenBank/DDBJ whole genome shotgun (WGS) entry which is preliminary data.</text>
</comment>
<dbReference type="AlphaFoldDB" id="A0A9N9Q620"/>
<name>A0A9N9Q620_9HELO</name>
<dbReference type="EMBL" id="CAJVRM010000124">
    <property type="protein sequence ID" value="CAG8975046.1"/>
    <property type="molecule type" value="Genomic_DNA"/>
</dbReference>
<dbReference type="OrthoDB" id="10406568at2759"/>
<reference evidence="1" key="1">
    <citation type="submission" date="2021-07" db="EMBL/GenBank/DDBJ databases">
        <authorList>
            <person name="Durling M."/>
        </authorList>
    </citation>
    <scope>NUCLEOTIDE SEQUENCE</scope>
</reference>